<gene>
    <name evidence="2" type="ORF">DF182_02175</name>
</gene>
<dbReference type="InterPro" id="IPR013830">
    <property type="entry name" value="SGNH_hydro"/>
</dbReference>
<proteinExistence type="predicted"/>
<reference evidence="2 3" key="1">
    <citation type="submission" date="2018-05" db="EMBL/GenBank/DDBJ databases">
        <title>Chitinophaga sp. K3CV102501T nov., isolated from isolated from a monsoon evergreen broad-leaved forest soil.</title>
        <authorList>
            <person name="Lv Y."/>
        </authorList>
    </citation>
    <scope>NUCLEOTIDE SEQUENCE [LARGE SCALE GENOMIC DNA]</scope>
    <source>
        <strain evidence="2 3">GDMCC 1.1325</strain>
    </source>
</reference>
<dbReference type="SUPFAM" id="SSF52266">
    <property type="entry name" value="SGNH hydrolase"/>
    <property type="match status" value="1"/>
</dbReference>
<dbReference type="PANTHER" id="PTHR30383:SF5">
    <property type="entry name" value="SGNH HYDROLASE-TYPE ESTERASE DOMAIN-CONTAINING PROTEIN"/>
    <property type="match status" value="1"/>
</dbReference>
<evidence type="ECO:0000313" key="3">
    <source>
        <dbReference type="Proteomes" id="UP000253410"/>
    </source>
</evidence>
<comment type="caution">
    <text evidence="2">The sequence shown here is derived from an EMBL/GenBank/DDBJ whole genome shotgun (WGS) entry which is preliminary data.</text>
</comment>
<dbReference type="OrthoDB" id="9794725at2"/>
<dbReference type="Pfam" id="PF13472">
    <property type="entry name" value="Lipase_GDSL_2"/>
    <property type="match status" value="1"/>
</dbReference>
<sequence>MNFRILLLCTYVVACVSCTSRSYTVINKGIADNNTSDLLTRVDKDVLALHPDLVVMMVGTNDMVNSSKLVSEEQFATQYRSLVQQLRKEGAVVVLMSSLPVDTGYLFQRHPRALYPVDPNRKLDNVRTIVQQIAVTEQVYFLDLRDIFQRRGEPVRTASSLIVNAANMGKEDGIHPTAEGYRFIADQLYRYLKAHRLLRKHHRILCFGDSITYGAFMEGAGTDNGNTYPAFLKRMLNR</sequence>
<name>A0A365XYI7_9BACT</name>
<dbReference type="Proteomes" id="UP000253410">
    <property type="component" value="Unassembled WGS sequence"/>
</dbReference>
<dbReference type="GO" id="GO:0004622">
    <property type="term" value="F:phosphatidylcholine lysophospholipase activity"/>
    <property type="evidence" value="ECO:0007669"/>
    <property type="project" value="TreeGrafter"/>
</dbReference>
<dbReference type="PANTHER" id="PTHR30383">
    <property type="entry name" value="THIOESTERASE 1/PROTEASE 1/LYSOPHOSPHOLIPASE L1"/>
    <property type="match status" value="1"/>
</dbReference>
<evidence type="ECO:0000259" key="1">
    <source>
        <dbReference type="Pfam" id="PF13472"/>
    </source>
</evidence>
<dbReference type="InterPro" id="IPR036514">
    <property type="entry name" value="SGNH_hydro_sf"/>
</dbReference>
<protein>
    <submittedName>
        <fullName evidence="2">Esterase</fullName>
    </submittedName>
</protein>
<dbReference type="Gene3D" id="3.40.50.1110">
    <property type="entry name" value="SGNH hydrolase"/>
    <property type="match status" value="1"/>
</dbReference>
<evidence type="ECO:0000313" key="2">
    <source>
        <dbReference type="EMBL" id="RBL91446.1"/>
    </source>
</evidence>
<dbReference type="AlphaFoldDB" id="A0A365XYI7"/>
<dbReference type="RefSeq" id="WP_113614041.1">
    <property type="nucleotide sequence ID" value="NZ_QFFJ01000001.1"/>
</dbReference>
<accession>A0A365XYI7</accession>
<keyword evidence="3" id="KW-1185">Reference proteome</keyword>
<dbReference type="EMBL" id="QFFJ01000001">
    <property type="protein sequence ID" value="RBL91446.1"/>
    <property type="molecule type" value="Genomic_DNA"/>
</dbReference>
<feature type="domain" description="SGNH hydrolase-type esterase" evidence="1">
    <location>
        <begin position="23"/>
        <end position="182"/>
    </location>
</feature>
<organism evidence="2 3">
    <name type="scientific">Chitinophaga flava</name>
    <dbReference type="NCBI Taxonomy" id="2259036"/>
    <lineage>
        <taxon>Bacteria</taxon>
        <taxon>Pseudomonadati</taxon>
        <taxon>Bacteroidota</taxon>
        <taxon>Chitinophagia</taxon>
        <taxon>Chitinophagales</taxon>
        <taxon>Chitinophagaceae</taxon>
        <taxon>Chitinophaga</taxon>
    </lineage>
</organism>
<dbReference type="InterPro" id="IPR051532">
    <property type="entry name" value="Ester_Hydrolysis_Enzymes"/>
</dbReference>